<sequence>MAKRLYGKTYHADRNARTRYAADTILKHVFGWHNISSVCDIGCGVGTWLAASKDLGATRVKGFDGPWVDKNAIAIEREEFQEFNLSKPLPKDEKFDLAMSLEVAEHLDPGRAVSLVADFCQLSDLVLFSAAIPGQGGTGHKNEQWQSYWADLFAQHGFQPVDIVRPLIWDDEDIAWWYRQNMLLYVKSQSDAEQSLLALNTARGDFIDLVHPEQLNFIQAAPFKHAVRQVLHRLNIR</sequence>
<proteinExistence type="predicted"/>
<gene>
    <name evidence="1" type="ORF">RZ517_05770</name>
</gene>
<dbReference type="InterPro" id="IPR029063">
    <property type="entry name" value="SAM-dependent_MTases_sf"/>
</dbReference>
<protein>
    <submittedName>
        <fullName evidence="1">Methyltransferase domain-containing protein</fullName>
    </submittedName>
</protein>
<dbReference type="Pfam" id="PF13489">
    <property type="entry name" value="Methyltransf_23"/>
    <property type="match status" value="1"/>
</dbReference>
<name>A0ABZ2HK54_9RHOB</name>
<dbReference type="Proteomes" id="UP001364156">
    <property type="component" value="Chromosome"/>
</dbReference>
<dbReference type="SUPFAM" id="SSF53335">
    <property type="entry name" value="S-adenosyl-L-methionine-dependent methyltransferases"/>
    <property type="match status" value="1"/>
</dbReference>
<evidence type="ECO:0000313" key="2">
    <source>
        <dbReference type="Proteomes" id="UP001364156"/>
    </source>
</evidence>
<dbReference type="GO" id="GO:0032259">
    <property type="term" value="P:methylation"/>
    <property type="evidence" value="ECO:0007669"/>
    <property type="project" value="UniProtKB-KW"/>
</dbReference>
<keyword evidence="1" id="KW-0808">Transferase</keyword>
<dbReference type="Gene3D" id="3.40.50.150">
    <property type="entry name" value="Vaccinia Virus protein VP39"/>
    <property type="match status" value="1"/>
</dbReference>
<keyword evidence="1" id="KW-0489">Methyltransferase</keyword>
<organism evidence="1 2">
    <name type="scientific">Roseovarius phycicola</name>
    <dbReference type="NCBI Taxonomy" id="3080976"/>
    <lineage>
        <taxon>Bacteria</taxon>
        <taxon>Pseudomonadati</taxon>
        <taxon>Pseudomonadota</taxon>
        <taxon>Alphaproteobacteria</taxon>
        <taxon>Rhodobacterales</taxon>
        <taxon>Roseobacteraceae</taxon>
        <taxon>Roseovarius</taxon>
    </lineage>
</organism>
<evidence type="ECO:0000313" key="1">
    <source>
        <dbReference type="EMBL" id="WWR47677.1"/>
    </source>
</evidence>
<dbReference type="RefSeq" id="WP_338550510.1">
    <property type="nucleotide sequence ID" value="NZ_CP146069.1"/>
</dbReference>
<keyword evidence="2" id="KW-1185">Reference proteome</keyword>
<dbReference type="EMBL" id="CP146069">
    <property type="protein sequence ID" value="WWR47677.1"/>
    <property type="molecule type" value="Genomic_DNA"/>
</dbReference>
<dbReference type="GO" id="GO:0008168">
    <property type="term" value="F:methyltransferase activity"/>
    <property type="evidence" value="ECO:0007669"/>
    <property type="project" value="UniProtKB-KW"/>
</dbReference>
<accession>A0ABZ2HK54</accession>
<reference evidence="1 2" key="1">
    <citation type="submission" date="2023-10" db="EMBL/GenBank/DDBJ databases">
        <title>Roseovarius strain S88 nov., isolated from a marine algae.</title>
        <authorList>
            <person name="Lee M.W."/>
            <person name="Lee J.K."/>
            <person name="Kim J.M."/>
            <person name="Choi D.G."/>
            <person name="Baek J.H."/>
            <person name="Bayburt H."/>
            <person name="Jung J.J."/>
            <person name="Han D.M."/>
            <person name="Jeon C.O."/>
        </authorList>
    </citation>
    <scope>NUCLEOTIDE SEQUENCE [LARGE SCALE GENOMIC DNA]</scope>
    <source>
        <strain evidence="1 2">S88</strain>
    </source>
</reference>